<evidence type="ECO:0000256" key="2">
    <source>
        <dbReference type="RuleBase" id="RU049442"/>
    </source>
</evidence>
<dbReference type="PRINTS" id="PR00263">
    <property type="entry name" value="HBGFFGF"/>
</dbReference>
<dbReference type="InterPro" id="IPR002209">
    <property type="entry name" value="Fibroblast_GF_fam"/>
</dbReference>
<reference evidence="4" key="1">
    <citation type="submission" date="2021-05" db="EMBL/GenBank/DDBJ databases">
        <authorList>
            <person name="Tigano A."/>
        </authorList>
    </citation>
    <scope>NUCLEOTIDE SEQUENCE</scope>
</reference>
<dbReference type="PRINTS" id="PR00262">
    <property type="entry name" value="IL1HBGF"/>
</dbReference>
<feature type="compositionally biased region" description="Polar residues" evidence="3">
    <location>
        <begin position="116"/>
        <end position="134"/>
    </location>
</feature>
<comment type="caution">
    <text evidence="4">The sequence shown here is derived from an EMBL/GenBank/DDBJ whole genome shotgun (WGS) entry which is preliminary data.</text>
</comment>
<dbReference type="Pfam" id="PF00167">
    <property type="entry name" value="FGF"/>
    <property type="match status" value="1"/>
</dbReference>
<dbReference type="EMBL" id="CAJRST010004446">
    <property type="protein sequence ID" value="CAG5872000.1"/>
    <property type="molecule type" value="Genomic_DNA"/>
</dbReference>
<dbReference type="PANTHER" id="PTHR11486">
    <property type="entry name" value="FIBROBLAST GROWTH FACTOR"/>
    <property type="match status" value="1"/>
</dbReference>
<dbReference type="SUPFAM" id="SSF50353">
    <property type="entry name" value="Cytokine"/>
    <property type="match status" value="1"/>
</dbReference>
<keyword evidence="5" id="KW-1185">Reference proteome</keyword>
<feature type="region of interest" description="Disordered" evidence="3">
    <location>
        <begin position="115"/>
        <end position="137"/>
    </location>
</feature>
<evidence type="ECO:0000256" key="3">
    <source>
        <dbReference type="SAM" id="MobiDB-lite"/>
    </source>
</evidence>
<evidence type="ECO:0000313" key="5">
    <source>
        <dbReference type="Proteomes" id="UP000677803"/>
    </source>
</evidence>
<gene>
    <name evidence="4" type="ORF">MMEN_LOCUS4963</name>
</gene>
<dbReference type="AlphaFoldDB" id="A0A8S4AMQ8"/>
<dbReference type="SMART" id="SM00442">
    <property type="entry name" value="FGF"/>
    <property type="match status" value="1"/>
</dbReference>
<comment type="similarity">
    <text evidence="1 2">Belongs to the heparin-binding growth factors family.</text>
</comment>
<sequence length="284" mass="31797">MERFKEKKVSTCSGATSSSQAELCVWLFAQFSICRTEAPGDGRLQEVACCLRANSKDAREPDQSMSTRRTVRQILLDSSSIPWPAHYITLSRPPAPKLKEVPDWSGLFARSHRTHLQTTQGHHSASSTPRSQRGMSEGEVTVLPFGSASLDLSKQEQRALTRLYSQNGGYHLRILPDGTVNGGRQENDPHDLLRIKAVSVGVVAIKGEMTGRFLAMNKNGRLYGSQALNDECYFLENYEENNYNTYRSQKYGWYVALKRNGQPKVGKDTHQGQKAIFFLPRPTG</sequence>
<protein>
    <recommendedName>
        <fullName evidence="2">Fibroblast growth factor</fullName>
        <shortName evidence="2">FGF</shortName>
    </recommendedName>
</protein>
<evidence type="ECO:0000313" key="4">
    <source>
        <dbReference type="EMBL" id="CAG5872000.1"/>
    </source>
</evidence>
<dbReference type="CDD" id="cd23304">
    <property type="entry name" value="beta-trefoil_FGF1-like"/>
    <property type="match status" value="1"/>
</dbReference>
<organism evidence="4 5">
    <name type="scientific">Menidia menidia</name>
    <name type="common">Atlantic silverside</name>
    <dbReference type="NCBI Taxonomy" id="238744"/>
    <lineage>
        <taxon>Eukaryota</taxon>
        <taxon>Metazoa</taxon>
        <taxon>Chordata</taxon>
        <taxon>Craniata</taxon>
        <taxon>Vertebrata</taxon>
        <taxon>Euteleostomi</taxon>
        <taxon>Actinopterygii</taxon>
        <taxon>Neopterygii</taxon>
        <taxon>Teleostei</taxon>
        <taxon>Neoteleostei</taxon>
        <taxon>Acanthomorphata</taxon>
        <taxon>Ovalentaria</taxon>
        <taxon>Atherinomorphae</taxon>
        <taxon>Atheriniformes</taxon>
        <taxon>Atherinopsidae</taxon>
        <taxon>Menidiinae</taxon>
        <taxon>Menidia</taxon>
    </lineage>
</organism>
<dbReference type="OrthoDB" id="5987799at2759"/>
<accession>A0A8S4AMQ8</accession>
<dbReference type="Proteomes" id="UP000677803">
    <property type="component" value="Unassembled WGS sequence"/>
</dbReference>
<name>A0A8S4AMQ8_9TELE</name>
<proteinExistence type="inferred from homology"/>
<dbReference type="GO" id="GO:0008083">
    <property type="term" value="F:growth factor activity"/>
    <property type="evidence" value="ECO:0007669"/>
    <property type="project" value="InterPro"/>
</dbReference>
<evidence type="ECO:0000256" key="1">
    <source>
        <dbReference type="ARBA" id="ARBA00007936"/>
    </source>
</evidence>
<dbReference type="InterPro" id="IPR008996">
    <property type="entry name" value="IL1/FGF"/>
</dbReference>
<dbReference type="PROSITE" id="PS00247">
    <property type="entry name" value="HBGF_FGF"/>
    <property type="match status" value="1"/>
</dbReference>
<dbReference type="Gene3D" id="2.80.10.50">
    <property type="match status" value="1"/>
</dbReference>